<evidence type="ECO:0000256" key="7">
    <source>
        <dbReference type="ARBA" id="ARBA00023136"/>
    </source>
</evidence>
<dbReference type="Pfam" id="PF07715">
    <property type="entry name" value="Plug"/>
    <property type="match status" value="1"/>
</dbReference>
<evidence type="ECO:0000256" key="4">
    <source>
        <dbReference type="ARBA" id="ARBA00022452"/>
    </source>
</evidence>
<proteinExistence type="inferred from homology"/>
<dbReference type="Gene3D" id="2.170.130.10">
    <property type="entry name" value="TonB-dependent receptor, plug domain"/>
    <property type="match status" value="1"/>
</dbReference>
<feature type="domain" description="TonB-dependent receptor plug" evidence="14">
    <location>
        <begin position="117"/>
        <end position="225"/>
    </location>
</feature>
<dbReference type="InterPro" id="IPR012910">
    <property type="entry name" value="Plug_dom"/>
</dbReference>
<evidence type="ECO:0000313" key="15">
    <source>
        <dbReference type="EMBL" id="PIL38724.1"/>
    </source>
</evidence>
<comment type="caution">
    <text evidence="15">The sequence shown here is derived from an EMBL/GenBank/DDBJ whole genome shotgun (WGS) entry which is preliminary data.</text>
</comment>
<dbReference type="InterPro" id="IPR037066">
    <property type="entry name" value="Plug_dom_sf"/>
</dbReference>
<evidence type="ECO:0000256" key="5">
    <source>
        <dbReference type="ARBA" id="ARBA00022692"/>
    </source>
</evidence>
<feature type="region of interest" description="Disordered" evidence="12">
    <location>
        <begin position="743"/>
        <end position="762"/>
    </location>
</feature>
<dbReference type="PANTHER" id="PTHR47234:SF2">
    <property type="entry name" value="TONB-DEPENDENT RECEPTOR"/>
    <property type="match status" value="1"/>
</dbReference>
<keyword evidence="6 11" id="KW-0798">TonB box</keyword>
<dbReference type="PROSITE" id="PS52016">
    <property type="entry name" value="TONB_DEPENDENT_REC_3"/>
    <property type="match status" value="1"/>
</dbReference>
<keyword evidence="8 15" id="KW-0675">Receptor</keyword>
<evidence type="ECO:0000256" key="2">
    <source>
        <dbReference type="ARBA" id="ARBA00009810"/>
    </source>
</evidence>
<keyword evidence="5 10" id="KW-0812">Transmembrane</keyword>
<dbReference type="InterPro" id="IPR036942">
    <property type="entry name" value="Beta-barrel_TonB_sf"/>
</dbReference>
<name>A0A2G8SYA3_9BURK</name>
<dbReference type="AlphaFoldDB" id="A0A2G8SYA3"/>
<keyword evidence="3 10" id="KW-0813">Transport</keyword>
<dbReference type="InterPro" id="IPR039426">
    <property type="entry name" value="TonB-dep_rcpt-like"/>
</dbReference>
<dbReference type="SUPFAM" id="SSF56935">
    <property type="entry name" value="Porins"/>
    <property type="match status" value="1"/>
</dbReference>
<evidence type="ECO:0000256" key="11">
    <source>
        <dbReference type="RuleBase" id="RU003357"/>
    </source>
</evidence>
<dbReference type="EMBL" id="PDOB01000030">
    <property type="protein sequence ID" value="PIL38724.1"/>
    <property type="molecule type" value="Genomic_DNA"/>
</dbReference>
<evidence type="ECO:0000256" key="9">
    <source>
        <dbReference type="ARBA" id="ARBA00023237"/>
    </source>
</evidence>
<comment type="subcellular location">
    <subcellularLocation>
        <location evidence="1 10">Cell outer membrane</location>
        <topology evidence="1 10">Multi-pass membrane protein</topology>
    </subcellularLocation>
</comment>
<gene>
    <name evidence="15" type="ORF">CR103_16435</name>
</gene>
<dbReference type="Proteomes" id="UP000228593">
    <property type="component" value="Unassembled WGS sequence"/>
</dbReference>
<evidence type="ECO:0000256" key="6">
    <source>
        <dbReference type="ARBA" id="ARBA00023077"/>
    </source>
</evidence>
<comment type="similarity">
    <text evidence="2 10 11">Belongs to the TonB-dependent receptor family.</text>
</comment>
<evidence type="ECO:0000256" key="8">
    <source>
        <dbReference type="ARBA" id="ARBA00023170"/>
    </source>
</evidence>
<organism evidence="15 16">
    <name type="scientific">Massilia psychrophila</name>
    <dbReference type="NCBI Taxonomy" id="1603353"/>
    <lineage>
        <taxon>Bacteria</taxon>
        <taxon>Pseudomonadati</taxon>
        <taxon>Pseudomonadota</taxon>
        <taxon>Betaproteobacteria</taxon>
        <taxon>Burkholderiales</taxon>
        <taxon>Oxalobacteraceae</taxon>
        <taxon>Telluria group</taxon>
        <taxon>Massilia</taxon>
    </lineage>
</organism>
<feature type="domain" description="TonB-dependent receptor-like beta-barrel" evidence="13">
    <location>
        <begin position="453"/>
        <end position="987"/>
    </location>
</feature>
<protein>
    <submittedName>
        <fullName evidence="15">TonB-dependent receptor</fullName>
    </submittedName>
</protein>
<dbReference type="Gene3D" id="2.40.170.20">
    <property type="entry name" value="TonB-dependent receptor, beta-barrel domain"/>
    <property type="match status" value="1"/>
</dbReference>
<keyword evidence="4 10" id="KW-1134">Transmembrane beta strand</keyword>
<dbReference type="OrthoDB" id="8530571at2"/>
<evidence type="ECO:0000256" key="10">
    <source>
        <dbReference type="PROSITE-ProRule" id="PRU01360"/>
    </source>
</evidence>
<keyword evidence="16" id="KW-1185">Reference proteome</keyword>
<evidence type="ECO:0000313" key="16">
    <source>
        <dbReference type="Proteomes" id="UP000228593"/>
    </source>
</evidence>
<keyword evidence="7 10" id="KW-0472">Membrane</keyword>
<evidence type="ECO:0000256" key="1">
    <source>
        <dbReference type="ARBA" id="ARBA00004571"/>
    </source>
</evidence>
<keyword evidence="9 10" id="KW-0998">Cell outer membrane</keyword>
<reference evidence="15 16" key="1">
    <citation type="submission" date="2017-10" db="EMBL/GenBank/DDBJ databases">
        <title>Massilia psychrophilum sp. nov., a novel purple-pigmented bacterium isolated from Tianshan glacier, Xinjiang Municipality, China.</title>
        <authorList>
            <person name="Wang H."/>
        </authorList>
    </citation>
    <scope>NUCLEOTIDE SEQUENCE [LARGE SCALE GENOMIC DNA]</scope>
    <source>
        <strain evidence="15 16">JCM 30813</strain>
    </source>
</reference>
<evidence type="ECO:0000259" key="14">
    <source>
        <dbReference type="Pfam" id="PF07715"/>
    </source>
</evidence>
<accession>A0A2G8SYA3</accession>
<feature type="compositionally biased region" description="Polar residues" evidence="12">
    <location>
        <begin position="744"/>
        <end position="756"/>
    </location>
</feature>
<dbReference type="PANTHER" id="PTHR47234">
    <property type="match status" value="1"/>
</dbReference>
<dbReference type="InterPro" id="IPR000531">
    <property type="entry name" value="Beta-barrel_TonB"/>
</dbReference>
<evidence type="ECO:0000256" key="12">
    <source>
        <dbReference type="SAM" id="MobiDB-lite"/>
    </source>
</evidence>
<evidence type="ECO:0000259" key="13">
    <source>
        <dbReference type="Pfam" id="PF00593"/>
    </source>
</evidence>
<dbReference type="GO" id="GO:0009279">
    <property type="term" value="C:cell outer membrane"/>
    <property type="evidence" value="ECO:0007669"/>
    <property type="project" value="UniProtKB-SubCell"/>
</dbReference>
<sequence>MSICRKNLIYLINVWIDHVVGAMVSSLLCWQKIVLMIASAKHNRATGSSPVLAPGLRPASTGIQHRTREKMLSNPLRQIVSGCITGVLVAAQPLMAQETIEVVQVTGTRITEPGTTSNSPISSVTAEEIQTAQPIAVEDFFKSLPAAVPAIGPGTNNGTGGAATIDLRGLGPNRTLVLVNGRRLVPFNLNGTVDTNAIPLALVSRVDLMTGGASVVYGADAVSGVVNFKLKRNFTGVDLTTSYGATADQRDARRLRTDLTVGANLPDNRGNVVLSAGKTIADPVMQGARAYAFTSLNSVTGAPIGSATTVPAAFSTSKGAGGSDALAGAWQINPATGALVQPVQLYNTNPVNYYATGLERNQATALGNFKFNAHAEAYAELFYTSSKVGAALAETGTAGSTFNVPIGNPFIPAPARQQLCARRGIPAASCVEGNPALVPLLVNRRFVELGPRYFDFDTTTRQATLGIRGALTLDWTYDAYWSRGNADQTGIRRNWGSQSRVVQALNALSTTACVNPANGCVPLNVFGAVGSVTPAQLGFINLSAQLRQAVRQDVGMLLFSGDLGNGLASPFATQPVSVALSLEQRKLLAYTQSDAALQVQGEVLGNGATTPDRSGMFKLKEYAVELLVPLVKDKPLMRTLNLELGFRQTNLSNTGKSRDYGSWKYGGEWAPVQSLRFRGMVQKATRAPNVNELFAPVVTGVANLALDPCQGNRINQAASNTVGTLSNLCRLTGVPQADIGSLPAPSSSTISRQSGGNPALGPEQARTRTLGLVWEPVPKLALTVDYYKIDIDNAIASPSTTDILDGCYSTSLNPGLVQTALCGLIGRNSINGTLNGIEAKGVQTALSNLGTQNTSGVDVNAAYRLSPGTFGVDAKFGSIELSGGFNQVQRFHFRPTPASIDRNCLGFYSVACGGPNYKRKFSQRTTWTVGPWSIGYNWRYVSAVNEEPGGTSFLPAFARIPAYHYVDVSVAWNASKMLRLNVSVNNVANKPAPIVGGSIGTAVTNSGNTFPQYYDALGRYVTFGATLKF</sequence>
<evidence type="ECO:0000256" key="3">
    <source>
        <dbReference type="ARBA" id="ARBA00022448"/>
    </source>
</evidence>
<dbReference type="Pfam" id="PF00593">
    <property type="entry name" value="TonB_dep_Rec_b-barrel"/>
    <property type="match status" value="1"/>
</dbReference>